<comment type="caution">
    <text evidence="1">The sequence shown here is derived from an EMBL/GenBank/DDBJ whole genome shotgun (WGS) entry which is preliminary data.</text>
</comment>
<sequence>VKEAMNILHVKLIIFGDLCLPNIIITNEGKPMLLDFDWCGEDNSARYPPDLNNTADICWYSGVVRNGLMSIEHDKFMLDAM</sequence>
<accession>A0A9P6DL70</accession>
<evidence type="ECO:0008006" key="3">
    <source>
        <dbReference type="Google" id="ProtNLM"/>
    </source>
</evidence>
<dbReference type="SUPFAM" id="SSF56112">
    <property type="entry name" value="Protein kinase-like (PK-like)"/>
    <property type="match status" value="1"/>
</dbReference>
<feature type="non-terminal residue" evidence="1">
    <location>
        <position position="1"/>
    </location>
</feature>
<dbReference type="EMBL" id="MU129612">
    <property type="protein sequence ID" value="KAF9502793.1"/>
    <property type="molecule type" value="Genomic_DNA"/>
</dbReference>
<protein>
    <recommendedName>
        <fullName evidence="3">Protein kinase domain-containing protein</fullName>
    </recommendedName>
</protein>
<evidence type="ECO:0000313" key="2">
    <source>
        <dbReference type="Proteomes" id="UP000886523"/>
    </source>
</evidence>
<dbReference type="OrthoDB" id="4062651at2759"/>
<gene>
    <name evidence="1" type="ORF">BS47DRAFT_1273877</name>
</gene>
<dbReference type="Proteomes" id="UP000886523">
    <property type="component" value="Unassembled WGS sequence"/>
</dbReference>
<dbReference type="AlphaFoldDB" id="A0A9P6DL70"/>
<name>A0A9P6DL70_9AGAM</name>
<keyword evidence="2" id="KW-1185">Reference proteome</keyword>
<reference evidence="1" key="1">
    <citation type="journal article" date="2020" name="Nat. Commun.">
        <title>Large-scale genome sequencing of mycorrhizal fungi provides insights into the early evolution of symbiotic traits.</title>
        <authorList>
            <person name="Miyauchi S."/>
            <person name="Kiss E."/>
            <person name="Kuo A."/>
            <person name="Drula E."/>
            <person name="Kohler A."/>
            <person name="Sanchez-Garcia M."/>
            <person name="Morin E."/>
            <person name="Andreopoulos B."/>
            <person name="Barry K.W."/>
            <person name="Bonito G."/>
            <person name="Buee M."/>
            <person name="Carver A."/>
            <person name="Chen C."/>
            <person name="Cichocki N."/>
            <person name="Clum A."/>
            <person name="Culley D."/>
            <person name="Crous P.W."/>
            <person name="Fauchery L."/>
            <person name="Girlanda M."/>
            <person name="Hayes R.D."/>
            <person name="Keri Z."/>
            <person name="LaButti K."/>
            <person name="Lipzen A."/>
            <person name="Lombard V."/>
            <person name="Magnuson J."/>
            <person name="Maillard F."/>
            <person name="Murat C."/>
            <person name="Nolan M."/>
            <person name="Ohm R.A."/>
            <person name="Pangilinan J."/>
            <person name="Pereira M.F."/>
            <person name="Perotto S."/>
            <person name="Peter M."/>
            <person name="Pfister S."/>
            <person name="Riley R."/>
            <person name="Sitrit Y."/>
            <person name="Stielow J.B."/>
            <person name="Szollosi G."/>
            <person name="Zifcakova L."/>
            <person name="Stursova M."/>
            <person name="Spatafora J.W."/>
            <person name="Tedersoo L."/>
            <person name="Vaario L.M."/>
            <person name="Yamada A."/>
            <person name="Yan M."/>
            <person name="Wang P."/>
            <person name="Xu J."/>
            <person name="Bruns T."/>
            <person name="Baldrian P."/>
            <person name="Vilgalys R."/>
            <person name="Dunand C."/>
            <person name="Henrissat B."/>
            <person name="Grigoriev I.V."/>
            <person name="Hibbett D."/>
            <person name="Nagy L.G."/>
            <person name="Martin F.M."/>
        </authorList>
    </citation>
    <scope>NUCLEOTIDE SEQUENCE</scope>
    <source>
        <strain evidence="1">UP504</strain>
    </source>
</reference>
<proteinExistence type="predicted"/>
<evidence type="ECO:0000313" key="1">
    <source>
        <dbReference type="EMBL" id="KAF9502793.1"/>
    </source>
</evidence>
<organism evidence="1 2">
    <name type="scientific">Hydnum rufescens UP504</name>
    <dbReference type="NCBI Taxonomy" id="1448309"/>
    <lineage>
        <taxon>Eukaryota</taxon>
        <taxon>Fungi</taxon>
        <taxon>Dikarya</taxon>
        <taxon>Basidiomycota</taxon>
        <taxon>Agaricomycotina</taxon>
        <taxon>Agaricomycetes</taxon>
        <taxon>Cantharellales</taxon>
        <taxon>Hydnaceae</taxon>
        <taxon>Hydnum</taxon>
    </lineage>
</organism>
<dbReference type="InterPro" id="IPR011009">
    <property type="entry name" value="Kinase-like_dom_sf"/>
</dbReference>
<feature type="non-terminal residue" evidence="1">
    <location>
        <position position="81"/>
    </location>
</feature>